<dbReference type="GO" id="GO:0009055">
    <property type="term" value="F:electron transfer activity"/>
    <property type="evidence" value="ECO:0007669"/>
    <property type="project" value="InterPro"/>
</dbReference>
<dbReference type="AlphaFoldDB" id="K2PR94"/>
<dbReference type="GO" id="GO:0022904">
    <property type="term" value="P:respiratory electron transport chain"/>
    <property type="evidence" value="ECO:0007669"/>
    <property type="project" value="InterPro"/>
</dbReference>
<feature type="domain" description="Cytochrome b561 bacterial/Ni-hydrogenase" evidence="7">
    <location>
        <begin position="30"/>
        <end position="191"/>
    </location>
</feature>
<sequence length="196" mass="21486">MSDIRNGVEAGGSAPPAPAVPVEAAEDVRVWDPLVRLFHWLLVAAFITAWVTGDELKSVHIYAGYTIIGLLAVRVLWGLFGSTHARFSDFIYHPATTLGYLADMVRLRARRYLGHNPAGGMMVLALIGMLSAITATGYMMTTDAYWGVQWVQETHETLVNITLVLIGLHLAGVAFASLEHRENLVKAMITGRKRAE</sequence>
<reference evidence="8 9" key="1">
    <citation type="journal article" date="2012" name="J. Bacteriol.">
        <title>Genome Sequence of Nitratireductor indicus Type Strain C115.</title>
        <authorList>
            <person name="Lai Q."/>
            <person name="Li G."/>
            <person name="Yu Z."/>
            <person name="Shao Z."/>
        </authorList>
    </citation>
    <scope>NUCLEOTIDE SEQUENCE [LARGE SCALE GENOMIC DNA]</scope>
    <source>
        <strain evidence="8 9">C115</strain>
    </source>
</reference>
<comment type="subcellular location">
    <subcellularLocation>
        <location evidence="1">Cell membrane</location>
        <topology evidence="1">Multi-pass membrane protein</topology>
    </subcellularLocation>
</comment>
<gene>
    <name evidence="8" type="ORF">NA8A_05953</name>
</gene>
<dbReference type="EMBL" id="AMSI01000003">
    <property type="protein sequence ID" value="EKF43552.1"/>
    <property type="molecule type" value="Genomic_DNA"/>
</dbReference>
<dbReference type="PATRIC" id="fig|1231190.3.peg.1251"/>
<keyword evidence="9" id="KW-1185">Reference proteome</keyword>
<keyword evidence="4 6" id="KW-1133">Transmembrane helix</keyword>
<feature type="transmembrane region" description="Helical" evidence="6">
    <location>
        <begin position="37"/>
        <end position="53"/>
    </location>
</feature>
<accession>K2PR94</accession>
<dbReference type="PANTHER" id="PTHR30485:SF2">
    <property type="entry name" value="BLL0597 PROTEIN"/>
    <property type="match status" value="1"/>
</dbReference>
<name>K2PR94_9HYPH</name>
<dbReference type="InterPro" id="IPR016174">
    <property type="entry name" value="Di-haem_cyt_TM"/>
</dbReference>
<dbReference type="GO" id="GO:0020037">
    <property type="term" value="F:heme binding"/>
    <property type="evidence" value="ECO:0007669"/>
    <property type="project" value="TreeGrafter"/>
</dbReference>
<dbReference type="SUPFAM" id="SSF81342">
    <property type="entry name" value="Transmembrane di-heme cytochromes"/>
    <property type="match status" value="1"/>
</dbReference>
<evidence type="ECO:0000256" key="6">
    <source>
        <dbReference type="SAM" id="Phobius"/>
    </source>
</evidence>
<protein>
    <submittedName>
        <fullName evidence="8">Cytochrome B561</fullName>
    </submittedName>
</protein>
<dbReference type="Gene3D" id="1.20.950.20">
    <property type="entry name" value="Transmembrane di-heme cytochromes, Chain C"/>
    <property type="match status" value="1"/>
</dbReference>
<feature type="transmembrane region" description="Helical" evidence="6">
    <location>
        <begin position="118"/>
        <end position="138"/>
    </location>
</feature>
<dbReference type="InterPro" id="IPR011577">
    <property type="entry name" value="Cyt_b561_bac/Ni-Hgenase"/>
</dbReference>
<dbReference type="Pfam" id="PF01292">
    <property type="entry name" value="Ni_hydr_CYTB"/>
    <property type="match status" value="1"/>
</dbReference>
<dbReference type="InterPro" id="IPR051542">
    <property type="entry name" value="Hydrogenase_cytochrome"/>
</dbReference>
<evidence type="ECO:0000313" key="9">
    <source>
        <dbReference type="Proteomes" id="UP000007374"/>
    </source>
</evidence>
<evidence type="ECO:0000256" key="2">
    <source>
        <dbReference type="ARBA" id="ARBA00022475"/>
    </source>
</evidence>
<evidence type="ECO:0000256" key="5">
    <source>
        <dbReference type="ARBA" id="ARBA00023136"/>
    </source>
</evidence>
<evidence type="ECO:0000259" key="7">
    <source>
        <dbReference type="Pfam" id="PF01292"/>
    </source>
</evidence>
<evidence type="ECO:0000256" key="3">
    <source>
        <dbReference type="ARBA" id="ARBA00022692"/>
    </source>
</evidence>
<dbReference type="RefSeq" id="WP_009449752.1">
    <property type="nucleotide sequence ID" value="NZ_AMSI01000003.1"/>
</dbReference>
<feature type="transmembrane region" description="Helical" evidence="6">
    <location>
        <begin position="158"/>
        <end position="178"/>
    </location>
</feature>
<evidence type="ECO:0000313" key="8">
    <source>
        <dbReference type="EMBL" id="EKF43552.1"/>
    </source>
</evidence>
<dbReference type="STRING" id="721133.SAMN05216176_101112"/>
<keyword evidence="5 6" id="KW-0472">Membrane</keyword>
<dbReference type="PANTHER" id="PTHR30485">
    <property type="entry name" value="NI/FE-HYDROGENASE 1 B-TYPE CYTOCHROME SUBUNIT"/>
    <property type="match status" value="1"/>
</dbReference>
<feature type="transmembrane region" description="Helical" evidence="6">
    <location>
        <begin position="59"/>
        <end position="80"/>
    </location>
</feature>
<keyword evidence="3 6" id="KW-0812">Transmembrane</keyword>
<dbReference type="eggNOG" id="COG3658">
    <property type="taxonomic scope" value="Bacteria"/>
</dbReference>
<dbReference type="OrthoDB" id="196472at2"/>
<dbReference type="GO" id="GO:0005886">
    <property type="term" value="C:plasma membrane"/>
    <property type="evidence" value="ECO:0007669"/>
    <property type="project" value="UniProtKB-SubCell"/>
</dbReference>
<evidence type="ECO:0000256" key="1">
    <source>
        <dbReference type="ARBA" id="ARBA00004651"/>
    </source>
</evidence>
<comment type="caution">
    <text evidence="8">The sequence shown here is derived from an EMBL/GenBank/DDBJ whole genome shotgun (WGS) entry which is preliminary data.</text>
</comment>
<proteinExistence type="predicted"/>
<evidence type="ECO:0000256" key="4">
    <source>
        <dbReference type="ARBA" id="ARBA00022989"/>
    </source>
</evidence>
<organism evidence="8 9">
    <name type="scientific">Nitratireductor indicus C115</name>
    <dbReference type="NCBI Taxonomy" id="1231190"/>
    <lineage>
        <taxon>Bacteria</taxon>
        <taxon>Pseudomonadati</taxon>
        <taxon>Pseudomonadota</taxon>
        <taxon>Alphaproteobacteria</taxon>
        <taxon>Hyphomicrobiales</taxon>
        <taxon>Phyllobacteriaceae</taxon>
        <taxon>Nitratireductor</taxon>
    </lineage>
</organism>
<dbReference type="Proteomes" id="UP000007374">
    <property type="component" value="Unassembled WGS sequence"/>
</dbReference>
<keyword evidence="2" id="KW-1003">Cell membrane</keyword>